<feature type="transmembrane region" description="Helical" evidence="1">
    <location>
        <begin position="74"/>
        <end position="94"/>
    </location>
</feature>
<keyword evidence="3" id="KW-1185">Reference proteome</keyword>
<organism evidence="2 3">
    <name type="scientific">Paenibacillus borealis</name>
    <dbReference type="NCBI Taxonomy" id="160799"/>
    <lineage>
        <taxon>Bacteria</taxon>
        <taxon>Bacillati</taxon>
        <taxon>Bacillota</taxon>
        <taxon>Bacilli</taxon>
        <taxon>Bacillales</taxon>
        <taxon>Paenibacillaceae</taxon>
        <taxon>Paenibacillus</taxon>
    </lineage>
</organism>
<accession>A0ABX3H4V9</accession>
<evidence type="ECO:0000313" key="2">
    <source>
        <dbReference type="EMBL" id="OMD43216.1"/>
    </source>
</evidence>
<protein>
    <recommendedName>
        <fullName evidence="4">Glycosyltransferase RgtA/B/C/D-like domain-containing protein</fullName>
    </recommendedName>
</protein>
<gene>
    <name evidence="2" type="ORF">BSK56_24255</name>
</gene>
<feature type="transmembrane region" description="Helical" evidence="1">
    <location>
        <begin position="101"/>
        <end position="119"/>
    </location>
</feature>
<name>A0ABX3H4V9_PAEBO</name>
<feature type="transmembrane region" description="Helical" evidence="1">
    <location>
        <begin position="12"/>
        <end position="32"/>
    </location>
</feature>
<dbReference type="RefSeq" id="WP_076113113.1">
    <property type="nucleotide sequence ID" value="NZ_MPTB01000036.1"/>
</dbReference>
<keyword evidence="1" id="KW-0812">Transmembrane</keyword>
<comment type="caution">
    <text evidence="2">The sequence shown here is derived from an EMBL/GenBank/DDBJ whole genome shotgun (WGS) entry which is preliminary data.</text>
</comment>
<keyword evidence="1" id="KW-1133">Transmembrane helix</keyword>
<evidence type="ECO:0000313" key="3">
    <source>
        <dbReference type="Proteomes" id="UP000187412"/>
    </source>
</evidence>
<evidence type="ECO:0000256" key="1">
    <source>
        <dbReference type="SAM" id="Phobius"/>
    </source>
</evidence>
<proteinExistence type="predicted"/>
<sequence length="180" mass="21282">MLPMAELEDKRPYPINLLIVLLTAAYLAYAFLTSNNYGNLTVSLEHDFSNILYQNKDTTTLYLYYYDDGLEKPVIVYSLLIIVTSLLLLVSFLTRRTLSTFLLLCFYVFSFFLMAYPYYHLRMTGDYMFLTSLHFLFLTSYVNEYSLYYFIPYYAVLIGLTLYFIVSQLPLRQLRSSRSR</sequence>
<feature type="transmembrane region" description="Helical" evidence="1">
    <location>
        <begin position="147"/>
        <end position="171"/>
    </location>
</feature>
<reference evidence="2 3" key="1">
    <citation type="submission" date="2016-10" db="EMBL/GenBank/DDBJ databases">
        <title>Paenibacillus species isolates.</title>
        <authorList>
            <person name="Beno S.M."/>
        </authorList>
    </citation>
    <scope>NUCLEOTIDE SEQUENCE [LARGE SCALE GENOMIC DNA]</scope>
    <source>
        <strain evidence="2 3">FSL H7-0744</strain>
    </source>
</reference>
<dbReference type="EMBL" id="MPTB01000036">
    <property type="protein sequence ID" value="OMD43216.1"/>
    <property type="molecule type" value="Genomic_DNA"/>
</dbReference>
<dbReference type="Proteomes" id="UP000187412">
    <property type="component" value="Unassembled WGS sequence"/>
</dbReference>
<evidence type="ECO:0008006" key="4">
    <source>
        <dbReference type="Google" id="ProtNLM"/>
    </source>
</evidence>
<keyword evidence="1" id="KW-0472">Membrane</keyword>